<gene>
    <name evidence="1" type="ORF">BDA96_02G364200</name>
</gene>
<comment type="caution">
    <text evidence="1">The sequence shown here is derived from an EMBL/GenBank/DDBJ whole genome shotgun (WGS) entry which is preliminary data.</text>
</comment>
<name>A0A921UVY4_SORBI</name>
<reference evidence="1" key="2">
    <citation type="submission" date="2020-10" db="EMBL/GenBank/DDBJ databases">
        <authorList>
            <person name="Cooper E.A."/>
            <person name="Brenton Z.W."/>
            <person name="Flinn B.S."/>
            <person name="Jenkins J."/>
            <person name="Shu S."/>
            <person name="Flowers D."/>
            <person name="Luo F."/>
            <person name="Wang Y."/>
            <person name="Xia P."/>
            <person name="Barry K."/>
            <person name="Daum C."/>
            <person name="Lipzen A."/>
            <person name="Yoshinaga Y."/>
            <person name="Schmutz J."/>
            <person name="Saski C."/>
            <person name="Vermerris W."/>
            <person name="Kresovich S."/>
        </authorList>
    </citation>
    <scope>NUCLEOTIDE SEQUENCE</scope>
</reference>
<proteinExistence type="predicted"/>
<reference evidence="1" key="1">
    <citation type="journal article" date="2019" name="BMC Genomics">
        <title>A new reference genome for Sorghum bicolor reveals high levels of sequence similarity between sweet and grain genotypes: implications for the genetics of sugar metabolism.</title>
        <authorList>
            <person name="Cooper E.A."/>
            <person name="Brenton Z.W."/>
            <person name="Flinn B.S."/>
            <person name="Jenkins J."/>
            <person name="Shu S."/>
            <person name="Flowers D."/>
            <person name="Luo F."/>
            <person name="Wang Y."/>
            <person name="Xia P."/>
            <person name="Barry K."/>
            <person name="Daum C."/>
            <person name="Lipzen A."/>
            <person name="Yoshinaga Y."/>
            <person name="Schmutz J."/>
            <person name="Saski C."/>
            <person name="Vermerris W."/>
            <person name="Kresovich S."/>
        </authorList>
    </citation>
    <scope>NUCLEOTIDE SEQUENCE</scope>
</reference>
<evidence type="ECO:0000313" key="2">
    <source>
        <dbReference type="Proteomes" id="UP000807115"/>
    </source>
</evidence>
<dbReference type="Proteomes" id="UP000807115">
    <property type="component" value="Chromosome 2"/>
</dbReference>
<evidence type="ECO:0000313" key="1">
    <source>
        <dbReference type="EMBL" id="KAG0545470.1"/>
    </source>
</evidence>
<organism evidence="1 2">
    <name type="scientific">Sorghum bicolor</name>
    <name type="common">Sorghum</name>
    <name type="synonym">Sorghum vulgare</name>
    <dbReference type="NCBI Taxonomy" id="4558"/>
    <lineage>
        <taxon>Eukaryota</taxon>
        <taxon>Viridiplantae</taxon>
        <taxon>Streptophyta</taxon>
        <taxon>Embryophyta</taxon>
        <taxon>Tracheophyta</taxon>
        <taxon>Spermatophyta</taxon>
        <taxon>Magnoliopsida</taxon>
        <taxon>Liliopsida</taxon>
        <taxon>Poales</taxon>
        <taxon>Poaceae</taxon>
        <taxon>PACMAD clade</taxon>
        <taxon>Panicoideae</taxon>
        <taxon>Andropogonodae</taxon>
        <taxon>Andropogoneae</taxon>
        <taxon>Sorghinae</taxon>
        <taxon>Sorghum</taxon>
    </lineage>
</organism>
<dbReference type="EMBL" id="CM027681">
    <property type="protein sequence ID" value="KAG0545470.1"/>
    <property type="molecule type" value="Genomic_DNA"/>
</dbReference>
<dbReference type="AlphaFoldDB" id="A0A921UVY4"/>
<accession>A0A921UVY4</accession>
<protein>
    <submittedName>
        <fullName evidence="1">Uncharacterized protein</fullName>
    </submittedName>
</protein>
<sequence length="65" mass="7347">MACERRGQGRLSPRPEIMDYWAVNSISTQTNYRDAWPTMAPTYVAPPVCTCNVMIIRISNSKQGI</sequence>